<dbReference type="OrthoDB" id="10034606at2759"/>
<dbReference type="GeneID" id="20248489"/>
<dbReference type="RefSeq" id="XP_009050360.1">
    <property type="nucleotide sequence ID" value="XM_009052112.1"/>
</dbReference>
<dbReference type="Proteomes" id="UP000030746">
    <property type="component" value="Unassembled WGS sequence"/>
</dbReference>
<dbReference type="SUPFAM" id="SSF48371">
    <property type="entry name" value="ARM repeat"/>
    <property type="match status" value="1"/>
</dbReference>
<dbReference type="Gene3D" id="1.25.10.10">
    <property type="entry name" value="Leucine-rich Repeat Variant"/>
    <property type="match status" value="1"/>
</dbReference>
<proteinExistence type="predicted"/>
<dbReference type="EMBL" id="KB201205">
    <property type="protein sequence ID" value="ESO98716.1"/>
    <property type="molecule type" value="Genomic_DNA"/>
</dbReference>
<reference evidence="4 5" key="1">
    <citation type="journal article" date="2013" name="Nature">
        <title>Insights into bilaterian evolution from three spiralian genomes.</title>
        <authorList>
            <person name="Simakov O."/>
            <person name="Marletaz F."/>
            <person name="Cho S.J."/>
            <person name="Edsinger-Gonzales E."/>
            <person name="Havlak P."/>
            <person name="Hellsten U."/>
            <person name="Kuo D.H."/>
            <person name="Larsson T."/>
            <person name="Lv J."/>
            <person name="Arendt D."/>
            <person name="Savage R."/>
            <person name="Osoegawa K."/>
            <person name="de Jong P."/>
            <person name="Grimwood J."/>
            <person name="Chapman J.A."/>
            <person name="Shapiro H."/>
            <person name="Aerts A."/>
            <person name="Otillar R.P."/>
            <person name="Terry A.Y."/>
            <person name="Boore J.L."/>
            <person name="Grigoriev I.V."/>
            <person name="Lindberg D.R."/>
            <person name="Seaver E.C."/>
            <person name="Weisblat D.A."/>
            <person name="Putnam N.H."/>
            <person name="Rokhsar D.S."/>
        </authorList>
    </citation>
    <scope>NUCLEOTIDE SEQUENCE [LARGE SCALE GENOMIC DNA]</scope>
</reference>
<dbReference type="CTD" id="20248489"/>
<organism evidence="4 5">
    <name type="scientific">Lottia gigantea</name>
    <name type="common">Giant owl limpet</name>
    <dbReference type="NCBI Taxonomy" id="225164"/>
    <lineage>
        <taxon>Eukaryota</taxon>
        <taxon>Metazoa</taxon>
        <taxon>Spiralia</taxon>
        <taxon>Lophotrochozoa</taxon>
        <taxon>Mollusca</taxon>
        <taxon>Gastropoda</taxon>
        <taxon>Patellogastropoda</taxon>
        <taxon>Lottioidea</taxon>
        <taxon>Lottiidae</taxon>
        <taxon>Lottia</taxon>
    </lineage>
</organism>
<keyword evidence="5" id="KW-1185">Reference proteome</keyword>
<protein>
    <recommendedName>
        <fullName evidence="6">Schlafen AlbA-2 domain-containing protein</fullName>
    </recommendedName>
</protein>
<evidence type="ECO:0000313" key="4">
    <source>
        <dbReference type="EMBL" id="ESO98716.1"/>
    </source>
</evidence>
<evidence type="ECO:0000259" key="2">
    <source>
        <dbReference type="Pfam" id="PF00567"/>
    </source>
</evidence>
<gene>
    <name evidence="4" type="ORF">LOTGIDRAFT_231139</name>
</gene>
<dbReference type="InterPro" id="IPR029684">
    <property type="entry name" value="Schlafen"/>
</dbReference>
<dbReference type="InterPro" id="IPR011989">
    <property type="entry name" value="ARM-like"/>
</dbReference>
<dbReference type="InterPro" id="IPR002999">
    <property type="entry name" value="Tudor"/>
</dbReference>
<dbReference type="Gene3D" id="3.30.950.30">
    <property type="entry name" value="Schlafen, AAA domain"/>
    <property type="match status" value="1"/>
</dbReference>
<sequence length="820" mass="93537">MENELEVVDSATQHRSIVEYLSEVCGIRTDKSARLAAMTMLSDLLRSVQVSVSTKRICIQSGILENLDDILDLPTSASYIDNMSILHIKLALQIIWELSFAPVCVQEPLVDKKFLAKIVSFIKLADSPLLRYDKAGTQFLKKLCEGKQIIGQISGEFVQMEMSVIDNEANYFMKQSMMLCPSQIKECRLFDTCGEDDVDISDVFITERHAIHKESKLTFTDDSWKDILVTNVVAGPYFWAQIGEKVILTAQKIQLLLASDDLKLTTAHVGQYVAVKHDDSYFRCRVLNNYGEHVVVMAVDYGMVVLVEESMVFALPESVGIMVYQPQVKLYCLSGVAPPLLDTDIQQVALGILVNLARQKVVIGISLNNMKIMEVLKKTLFCKIPSLVLQSLSLLNNLLSNPRMGNKLPVVDIIKWVLEICEDVASLNVSKALQEKLSAACLSCLSTLLFKNRQKRNDFYLNHGLEVTVRLAGDYPKPSIVYNRVVRVLKNYIITFDKTAREKTPPRKTQYDDISPIRSRHCSNENKVIFKSISIEDESSSDDEVNHSELPRLNISHSVNTALFYNDTSTDTDIKYIRDIKYISLLLFNTDIDIRYNRALLVFNTDTNIKYNRDSDTGLRDSVIVEIRENTTLETISVESLSEITCAMFNSGKGGTIYFGINKEGIVKGLYLNRDERDELRMGIDQMMNERIHPSILHYQFTVSLKPVIDVDDKGDQIKREDLYVVEIYLESKPGMFYSCNRTKRCFYRFGDKTSLIHTQDIRELIVLEEESKYKKEITMLEKKLEELKIMLISLKRIKPHLQLSMTEKFFQNALSRKDA</sequence>
<accession>V4AYI0</accession>
<dbReference type="CDD" id="cd20379">
    <property type="entry name" value="Tudor_dTUD-like"/>
    <property type="match status" value="1"/>
</dbReference>
<evidence type="ECO:0000313" key="5">
    <source>
        <dbReference type="Proteomes" id="UP000030746"/>
    </source>
</evidence>
<evidence type="ECO:0000259" key="3">
    <source>
        <dbReference type="Pfam" id="PF04326"/>
    </source>
</evidence>
<dbReference type="KEGG" id="lgi:LOTGIDRAFT_231139"/>
<evidence type="ECO:0008006" key="6">
    <source>
        <dbReference type="Google" id="ProtNLM"/>
    </source>
</evidence>
<dbReference type="Gene3D" id="2.30.30.140">
    <property type="match status" value="1"/>
</dbReference>
<dbReference type="InterPro" id="IPR007421">
    <property type="entry name" value="Schlafen_AlbA_2_dom"/>
</dbReference>
<dbReference type="InterPro" id="IPR038461">
    <property type="entry name" value="Schlafen_AlbA_2_dom_sf"/>
</dbReference>
<evidence type="ECO:0000256" key="1">
    <source>
        <dbReference type="SAM" id="Coils"/>
    </source>
</evidence>
<dbReference type="PANTHER" id="PTHR12155:SF47">
    <property type="entry name" value="SCHLAFEN ALBA-2 DOMAIN-CONTAINING PROTEIN"/>
    <property type="match status" value="1"/>
</dbReference>
<feature type="coiled-coil region" evidence="1">
    <location>
        <begin position="771"/>
        <end position="798"/>
    </location>
</feature>
<feature type="domain" description="Tudor" evidence="2">
    <location>
        <begin position="270"/>
        <end position="335"/>
    </location>
</feature>
<feature type="domain" description="Schlafen AlbA-2" evidence="3">
    <location>
        <begin position="625"/>
        <end position="755"/>
    </location>
</feature>
<dbReference type="Pfam" id="PF04326">
    <property type="entry name" value="SLFN_AlbA_2"/>
    <property type="match status" value="1"/>
</dbReference>
<name>V4AYI0_LOTGI</name>
<dbReference type="InterPro" id="IPR016024">
    <property type="entry name" value="ARM-type_fold"/>
</dbReference>
<dbReference type="HOGENOM" id="CLU_327126_0_0_1"/>
<dbReference type="SUPFAM" id="SSF63748">
    <property type="entry name" value="Tudor/PWWP/MBT"/>
    <property type="match status" value="1"/>
</dbReference>
<keyword evidence="1" id="KW-0175">Coiled coil</keyword>
<dbReference type="Pfam" id="PF00567">
    <property type="entry name" value="TUDOR"/>
    <property type="match status" value="1"/>
</dbReference>
<dbReference type="PANTHER" id="PTHR12155">
    <property type="entry name" value="SCHLAFEN"/>
    <property type="match status" value="1"/>
</dbReference>
<dbReference type="OMA" id="HFWAHVG"/>
<dbReference type="AlphaFoldDB" id="V4AYI0"/>